<dbReference type="PANTHER" id="PTHR23153">
    <property type="entry name" value="UBX-RELATED"/>
    <property type="match status" value="1"/>
</dbReference>
<feature type="region of interest" description="Disordered" evidence="18">
    <location>
        <begin position="15"/>
        <end position="51"/>
    </location>
</feature>
<evidence type="ECO:0000256" key="7">
    <source>
        <dbReference type="ARBA" id="ARBA00022753"/>
    </source>
</evidence>
<evidence type="ECO:0000256" key="15">
    <source>
        <dbReference type="ARBA" id="ARBA00065525"/>
    </source>
</evidence>
<comment type="subcellular location">
    <subcellularLocation>
        <location evidence="3">Cytoplasm</location>
        <location evidence="3">Cytoskeleton</location>
        <location evidence="3">Microtubule organizing center</location>
        <location evidence="3">Centrosome</location>
    </subcellularLocation>
    <subcellularLocation>
        <location evidence="4">Cytoplasm</location>
        <location evidence="4">Cytosol</location>
    </subcellularLocation>
    <subcellularLocation>
        <location evidence="2">Early endosome membrane</location>
        <topology evidence="2">Peripheral membrane protein</topology>
    </subcellularLocation>
    <subcellularLocation>
        <location evidence="5">Late endosome membrane</location>
        <topology evidence="5">Peripheral membrane protein</topology>
    </subcellularLocation>
    <subcellularLocation>
        <location evidence="13">Lysosome membrane</location>
        <topology evidence="13">Peripheral membrane protein</topology>
    </subcellularLocation>
    <subcellularLocation>
        <location evidence="1">Nucleus</location>
    </subcellularLocation>
</comment>
<comment type="caution">
    <text evidence="20">The sequence shown here is derived from an EMBL/GenBank/DDBJ whole genome shotgun (WGS) entry which is preliminary data.</text>
</comment>
<sequence length="535" mass="59102">MKKFFEEIKADIKFKGAGPGQKLTESVGEKAPKGKPNQLALQHPRQGPTDEAQMAAAAALARLEQRQPRARGPVSQDSIRNQVRKELQAEATVGASPEAPGTNMVPEAKEEGSTHLLVPGVYFTCPLTGAILRKDQRDTHIKEAILSHFATDPVAASIMKIHTFNKDRDRVKLGVDTIAKYLDNIHLHPEEEKYQKIKLQNKVFQERINCLEGTHEFFEAIGFQKALLPVPDRESPEEFYVLSETALAQPQSLERHKEQLLCAEPVRATLARQRRVFRPSPLASQFDLPVDFFNLTAEEVKREQRLRAEAVERLSVLRTKAMREKEEQREMRKYSYTLLRVRLPDGCLLQGTFYARERVAALYTFVREALQSDWLPFELLASGGQKLSEDENLAFNECGLVPSALLTFSWDAAVLEDIRAAGAEPDSSLLKPGSSSTPGPPSLLWDHLHSPEWLGQERAAGWPVTPPRGLSGDSCCPGFLGSAGSKRSAAIKLFNGTPGTIDGHLPGQESEPAARAHASQLALKLPCGVASNTST</sequence>
<proteinExistence type="predicted"/>
<evidence type="ECO:0000256" key="12">
    <source>
        <dbReference type="ARBA" id="ARBA00023242"/>
    </source>
</evidence>
<evidence type="ECO:0000256" key="4">
    <source>
        <dbReference type="ARBA" id="ARBA00004514"/>
    </source>
</evidence>
<evidence type="ECO:0000256" key="1">
    <source>
        <dbReference type="ARBA" id="ARBA00004123"/>
    </source>
</evidence>
<dbReference type="PANTHER" id="PTHR23153:SF38">
    <property type="entry name" value="UBX DOMAIN-CONTAINING PROTEIN 6"/>
    <property type="match status" value="1"/>
</dbReference>
<dbReference type="GO" id="GO:0006950">
    <property type="term" value="P:response to stress"/>
    <property type="evidence" value="ECO:0007669"/>
    <property type="project" value="UniProtKB-ARBA"/>
</dbReference>
<evidence type="ECO:0000256" key="6">
    <source>
        <dbReference type="ARBA" id="ARBA00022490"/>
    </source>
</evidence>
<evidence type="ECO:0000256" key="11">
    <source>
        <dbReference type="ARBA" id="ARBA00023228"/>
    </source>
</evidence>
<organism evidence="20 21">
    <name type="scientific">Rhinolophus ferrumequinum</name>
    <name type="common">Greater horseshoe bat</name>
    <dbReference type="NCBI Taxonomy" id="59479"/>
    <lineage>
        <taxon>Eukaryota</taxon>
        <taxon>Metazoa</taxon>
        <taxon>Chordata</taxon>
        <taxon>Craniata</taxon>
        <taxon>Vertebrata</taxon>
        <taxon>Euteleostomi</taxon>
        <taxon>Mammalia</taxon>
        <taxon>Eutheria</taxon>
        <taxon>Laurasiatheria</taxon>
        <taxon>Chiroptera</taxon>
        <taxon>Yinpterochiroptera</taxon>
        <taxon>Rhinolophoidea</taxon>
        <taxon>Rhinolophidae</taxon>
        <taxon>Rhinolophinae</taxon>
        <taxon>Rhinolophus</taxon>
    </lineage>
</organism>
<dbReference type="Gene3D" id="3.10.20.90">
    <property type="entry name" value="Phosphatidylinositol 3-kinase Catalytic Subunit, Chain A, domain 1"/>
    <property type="match status" value="1"/>
</dbReference>
<dbReference type="FunFam" id="1.20.58.2190:FF:000003">
    <property type="entry name" value="UBX domain-containing protein 6 isoform 1"/>
    <property type="match status" value="1"/>
</dbReference>
<evidence type="ECO:0000256" key="5">
    <source>
        <dbReference type="ARBA" id="ARBA00004633"/>
    </source>
</evidence>
<dbReference type="SMART" id="SM00580">
    <property type="entry name" value="PUG"/>
    <property type="match status" value="1"/>
</dbReference>
<dbReference type="GO" id="GO:0031902">
    <property type="term" value="C:late endosome membrane"/>
    <property type="evidence" value="ECO:0007669"/>
    <property type="project" value="UniProtKB-SubCell"/>
</dbReference>
<dbReference type="InterPro" id="IPR018997">
    <property type="entry name" value="PUB_domain"/>
</dbReference>
<evidence type="ECO:0000256" key="2">
    <source>
        <dbReference type="ARBA" id="ARBA00004220"/>
    </source>
</evidence>
<dbReference type="InterPro" id="IPR042774">
    <property type="entry name" value="UBXN6_PUB"/>
</dbReference>
<evidence type="ECO:0000256" key="17">
    <source>
        <dbReference type="ARBA" id="ARBA00075815"/>
    </source>
</evidence>
<evidence type="ECO:0000256" key="10">
    <source>
        <dbReference type="ARBA" id="ARBA00023212"/>
    </source>
</evidence>
<dbReference type="Pfam" id="PF09409">
    <property type="entry name" value="PUB"/>
    <property type="match status" value="1"/>
</dbReference>
<comment type="function">
    <text evidence="14">May negatively regulate the ATPase activity of VCP, an ATP-driven segregase that associates with different cofactors to control a wide variety of cellular processes. As a cofactor of VCP, it may play a role in the transport of CAV1 to lysosomes for degradation. It may also play a role in endoplasmic reticulum-associated degradation (ERAD) of misfolded proteins. Together with VCP and other cofactors, it may play a role in macroautophagy, regulating for instance the clearance of damaged lysosomes.</text>
</comment>
<dbReference type="InterPro" id="IPR001012">
    <property type="entry name" value="UBX_dom"/>
</dbReference>
<dbReference type="PROSITE" id="PS50033">
    <property type="entry name" value="UBX"/>
    <property type="match status" value="1"/>
</dbReference>
<comment type="subunit">
    <text evidence="15">Interacts with VCP through the PUB domain (via C-terminus) and VIM motif (via N-terminus); the interaction is direct. Forms a ternary complex with CAV1 and VCP. Interacts with SYVN1. Interacts with HERPUD1. Interacts with VCPKMT. May interact with DERL1. Interacts with PLAA, VCP and YOD1; may form a complex involved in macroautophagy. Interacts with LMAN1.</text>
</comment>
<evidence type="ECO:0000256" key="8">
    <source>
        <dbReference type="ARBA" id="ARBA00022786"/>
    </source>
</evidence>
<accession>A0A7J7U3I5</accession>
<gene>
    <name evidence="20" type="ORF">mRhiFer1_017950</name>
</gene>
<evidence type="ECO:0000256" key="18">
    <source>
        <dbReference type="SAM" id="MobiDB-lite"/>
    </source>
</evidence>
<evidence type="ECO:0000313" key="20">
    <source>
        <dbReference type="EMBL" id="KAF6307391.1"/>
    </source>
</evidence>
<evidence type="ECO:0000256" key="9">
    <source>
        <dbReference type="ARBA" id="ARBA00023136"/>
    </source>
</evidence>
<dbReference type="GO" id="GO:0005813">
    <property type="term" value="C:centrosome"/>
    <property type="evidence" value="ECO:0007669"/>
    <property type="project" value="UniProtKB-SubCell"/>
</dbReference>
<name>A0A7J7U3I5_RHIFE</name>
<dbReference type="AlphaFoldDB" id="A0A7J7U3I5"/>
<keyword evidence="9" id="KW-0472">Membrane</keyword>
<dbReference type="Gene3D" id="1.20.58.2190">
    <property type="match status" value="1"/>
</dbReference>
<evidence type="ECO:0000313" key="21">
    <source>
        <dbReference type="Proteomes" id="UP000585614"/>
    </source>
</evidence>
<keyword evidence="10" id="KW-0206">Cytoskeleton</keyword>
<dbReference type="EMBL" id="JACAGC010000017">
    <property type="protein sequence ID" value="KAF6307391.1"/>
    <property type="molecule type" value="Genomic_DNA"/>
</dbReference>
<dbReference type="FunFam" id="3.10.20.90:FF:000185">
    <property type="entry name" value="UBX domain-containing protein 6"/>
    <property type="match status" value="1"/>
</dbReference>
<dbReference type="CDD" id="cd10460">
    <property type="entry name" value="PUB_UBXD1"/>
    <property type="match status" value="1"/>
</dbReference>
<dbReference type="Pfam" id="PF00789">
    <property type="entry name" value="UBX"/>
    <property type="match status" value="1"/>
</dbReference>
<feature type="domain" description="UBX" evidence="19">
    <location>
        <begin position="332"/>
        <end position="408"/>
    </location>
</feature>
<dbReference type="Proteomes" id="UP000585614">
    <property type="component" value="Unassembled WGS sequence"/>
</dbReference>
<dbReference type="CDD" id="cd16119">
    <property type="entry name" value="UBX_UBXN6"/>
    <property type="match status" value="1"/>
</dbReference>
<reference evidence="20 21" key="1">
    <citation type="journal article" date="2020" name="Nature">
        <title>Six reference-quality genomes reveal evolution of bat adaptations.</title>
        <authorList>
            <person name="Jebb D."/>
            <person name="Huang Z."/>
            <person name="Pippel M."/>
            <person name="Hughes G.M."/>
            <person name="Lavrichenko K."/>
            <person name="Devanna P."/>
            <person name="Winkler S."/>
            <person name="Jermiin L.S."/>
            <person name="Skirmuntt E.C."/>
            <person name="Katzourakis A."/>
            <person name="Burkitt-Gray L."/>
            <person name="Ray D.A."/>
            <person name="Sullivan K.A.M."/>
            <person name="Roscito J.G."/>
            <person name="Kirilenko B.M."/>
            <person name="Davalos L.M."/>
            <person name="Corthals A.P."/>
            <person name="Power M.L."/>
            <person name="Jones G."/>
            <person name="Ransome R.D."/>
            <person name="Dechmann D.K.N."/>
            <person name="Locatelli A.G."/>
            <person name="Puechmaille S.J."/>
            <person name="Fedrigo O."/>
            <person name="Jarvis E.D."/>
            <person name="Hiller M."/>
            <person name="Vernes S.C."/>
            <person name="Myers E.W."/>
            <person name="Teeling E.C."/>
        </authorList>
    </citation>
    <scope>NUCLEOTIDE SEQUENCE [LARGE SCALE GENOMIC DNA]</scope>
    <source>
        <strain evidence="20">MRhiFer1</strain>
        <tissue evidence="20">Lung</tissue>
    </source>
</reference>
<dbReference type="GO" id="GO:0005634">
    <property type="term" value="C:nucleus"/>
    <property type="evidence" value="ECO:0007669"/>
    <property type="project" value="UniProtKB-SubCell"/>
</dbReference>
<dbReference type="GO" id="GO:0005765">
    <property type="term" value="C:lysosomal membrane"/>
    <property type="evidence" value="ECO:0007669"/>
    <property type="project" value="UniProtKB-SubCell"/>
</dbReference>
<protein>
    <recommendedName>
        <fullName evidence="16">UBX domain-containing protein 6</fullName>
    </recommendedName>
    <alternativeName>
        <fullName evidence="17">UBX domain-containing protein 1</fullName>
    </alternativeName>
</protein>
<evidence type="ECO:0000256" key="14">
    <source>
        <dbReference type="ARBA" id="ARBA00059509"/>
    </source>
</evidence>
<evidence type="ECO:0000256" key="16">
    <source>
        <dbReference type="ARBA" id="ARBA00070523"/>
    </source>
</evidence>
<keyword evidence="11" id="KW-0458">Lysosome</keyword>
<dbReference type="InterPro" id="IPR036339">
    <property type="entry name" value="PUB-like_dom_sf"/>
</dbReference>
<dbReference type="GO" id="GO:0031901">
    <property type="term" value="C:early endosome membrane"/>
    <property type="evidence" value="ECO:0007669"/>
    <property type="project" value="UniProtKB-SubCell"/>
</dbReference>
<keyword evidence="6" id="KW-0963">Cytoplasm</keyword>
<evidence type="ECO:0000256" key="3">
    <source>
        <dbReference type="ARBA" id="ARBA00004300"/>
    </source>
</evidence>
<dbReference type="SUPFAM" id="SSF54236">
    <property type="entry name" value="Ubiquitin-like"/>
    <property type="match status" value="1"/>
</dbReference>
<evidence type="ECO:0000256" key="13">
    <source>
        <dbReference type="ARBA" id="ARBA00023765"/>
    </source>
</evidence>
<keyword evidence="7" id="KW-0967">Endosome</keyword>
<dbReference type="GO" id="GO:0005829">
    <property type="term" value="C:cytosol"/>
    <property type="evidence" value="ECO:0007669"/>
    <property type="project" value="UniProtKB-SubCell"/>
</dbReference>
<dbReference type="SUPFAM" id="SSF143503">
    <property type="entry name" value="PUG domain-like"/>
    <property type="match status" value="1"/>
</dbReference>
<keyword evidence="8" id="KW-0833">Ubl conjugation pathway</keyword>
<dbReference type="InterPro" id="IPR029071">
    <property type="entry name" value="Ubiquitin-like_domsf"/>
</dbReference>
<evidence type="ECO:0000259" key="19">
    <source>
        <dbReference type="PROSITE" id="PS50033"/>
    </source>
</evidence>
<keyword evidence="12" id="KW-0539">Nucleus</keyword>
<dbReference type="SMART" id="SM00166">
    <property type="entry name" value="UBX"/>
    <property type="match status" value="1"/>
</dbReference>